<dbReference type="Proteomes" id="UP000283128">
    <property type="component" value="Unassembled WGS sequence"/>
</dbReference>
<dbReference type="GO" id="GO:0046872">
    <property type="term" value="F:metal ion binding"/>
    <property type="evidence" value="ECO:0007669"/>
    <property type="project" value="InterPro"/>
</dbReference>
<evidence type="ECO:0000313" key="7">
    <source>
        <dbReference type="Proteomes" id="UP000283128"/>
    </source>
</evidence>
<dbReference type="GO" id="GO:0005524">
    <property type="term" value="F:ATP binding"/>
    <property type="evidence" value="ECO:0007669"/>
    <property type="project" value="UniProtKB-UniRule"/>
</dbReference>
<reference evidence="6 7" key="1">
    <citation type="submission" date="2019-01" db="EMBL/GenBank/DDBJ databases">
        <title>Genome sequences of Streptomyces and Rhizobium isolates collected from root and soil.</title>
        <authorList>
            <person name="Chhettri S."/>
            <person name="Sevigny J.L."/>
            <person name="Sen A."/>
            <person name="Ennis N."/>
            <person name="Tisa L."/>
        </authorList>
    </citation>
    <scope>NUCLEOTIDE SEQUENCE [LARGE SCALE GENOMIC DNA]</scope>
    <source>
        <strain evidence="6 7">San01</strain>
    </source>
</reference>
<keyword evidence="1" id="KW-0436">Ligase</keyword>
<gene>
    <name evidence="6" type="ORF">EOT10_27805</name>
</gene>
<dbReference type="SUPFAM" id="SSF56059">
    <property type="entry name" value="Glutathione synthetase ATP-binding domain-like"/>
    <property type="match status" value="1"/>
</dbReference>
<dbReference type="RefSeq" id="WP_127831083.1">
    <property type="nucleotide sequence ID" value="NZ_RZYA01000015.1"/>
</dbReference>
<proteinExistence type="predicted"/>
<keyword evidence="3 4" id="KW-0067">ATP-binding</keyword>
<sequence>MHIGFFSPRPLGYYGLFDMFKDSQNHTVTVFTTKEMLDGTQVPGERIVIVPGYKINGELEQAVLAEHAAKPFDYLVSYAEDDQLRVAALREHLGIPGQTYTSATAYRDKAEMNRYWEERDVPHPHLEPITEVSDLINFIDRHKYPVVVKPRFGVRSMSIHVLRDDADRDHFISNSWERRTDTMSPWVAQVHVTGRIIQVDGLMRHGQLEYVWPTETSDHLKVYEGDAFLMTTMAIDDPLRVPIQHLVSSAISALPSPDHAVFHAELWHCPDGRLLMGEIAARTGGLRTMDMVEAAFGVNPVRRMFLALLSPDAVEAAPLPATPLRMAGVISVPPSVGVVEKAPEAFPQEQFPGVIDAQLVAKTGDETDCIASPYHSAALALAARATRSELIEELRRFESWFRSAVSYGRVDT</sequence>
<evidence type="ECO:0000259" key="5">
    <source>
        <dbReference type="PROSITE" id="PS50975"/>
    </source>
</evidence>
<dbReference type="Gene3D" id="3.40.50.20">
    <property type="match status" value="1"/>
</dbReference>
<feature type="domain" description="ATP-grasp" evidence="5">
    <location>
        <begin position="113"/>
        <end position="309"/>
    </location>
</feature>
<dbReference type="PROSITE" id="PS50975">
    <property type="entry name" value="ATP_GRASP"/>
    <property type="match status" value="1"/>
</dbReference>
<dbReference type="GO" id="GO:0016874">
    <property type="term" value="F:ligase activity"/>
    <property type="evidence" value="ECO:0007669"/>
    <property type="project" value="UniProtKB-KW"/>
</dbReference>
<keyword evidence="7" id="KW-1185">Reference proteome</keyword>
<protein>
    <recommendedName>
        <fullName evidence="5">ATP-grasp domain-containing protein</fullName>
    </recommendedName>
</protein>
<dbReference type="InterPro" id="IPR013815">
    <property type="entry name" value="ATP_grasp_subdomain_1"/>
</dbReference>
<name>A0A3S2VY71_9ACTN</name>
<keyword evidence="2 4" id="KW-0547">Nucleotide-binding</keyword>
<evidence type="ECO:0000313" key="6">
    <source>
        <dbReference type="EMBL" id="RVU20476.1"/>
    </source>
</evidence>
<accession>A0A3S2VY71</accession>
<dbReference type="OrthoDB" id="150319at2"/>
<evidence type="ECO:0000256" key="3">
    <source>
        <dbReference type="ARBA" id="ARBA00022840"/>
    </source>
</evidence>
<dbReference type="Gene3D" id="3.30.1490.20">
    <property type="entry name" value="ATP-grasp fold, A domain"/>
    <property type="match status" value="1"/>
</dbReference>
<dbReference type="InterPro" id="IPR011761">
    <property type="entry name" value="ATP-grasp"/>
</dbReference>
<dbReference type="PANTHER" id="PTHR43585:SF2">
    <property type="entry name" value="ATP-GRASP ENZYME FSQD"/>
    <property type="match status" value="1"/>
</dbReference>
<evidence type="ECO:0000256" key="1">
    <source>
        <dbReference type="ARBA" id="ARBA00022598"/>
    </source>
</evidence>
<dbReference type="EMBL" id="RZYA01000015">
    <property type="protein sequence ID" value="RVU20476.1"/>
    <property type="molecule type" value="Genomic_DNA"/>
</dbReference>
<evidence type="ECO:0000256" key="2">
    <source>
        <dbReference type="ARBA" id="ARBA00022741"/>
    </source>
</evidence>
<dbReference type="PANTHER" id="PTHR43585">
    <property type="entry name" value="FUMIPYRROLE BIOSYNTHESIS PROTEIN C"/>
    <property type="match status" value="1"/>
</dbReference>
<evidence type="ECO:0000256" key="4">
    <source>
        <dbReference type="PROSITE-ProRule" id="PRU00409"/>
    </source>
</evidence>
<dbReference type="InterPro" id="IPR052032">
    <property type="entry name" value="ATP-dep_AA_Ligase"/>
</dbReference>
<dbReference type="Gene3D" id="3.30.470.20">
    <property type="entry name" value="ATP-grasp fold, B domain"/>
    <property type="match status" value="1"/>
</dbReference>
<comment type="caution">
    <text evidence="6">The sequence shown here is derived from an EMBL/GenBank/DDBJ whole genome shotgun (WGS) entry which is preliminary data.</text>
</comment>
<organism evidence="6 7">
    <name type="scientific">Streptomyces antnestii</name>
    <dbReference type="NCBI Taxonomy" id="2494256"/>
    <lineage>
        <taxon>Bacteria</taxon>
        <taxon>Bacillati</taxon>
        <taxon>Actinomycetota</taxon>
        <taxon>Actinomycetes</taxon>
        <taxon>Kitasatosporales</taxon>
        <taxon>Streptomycetaceae</taxon>
        <taxon>Streptomyces</taxon>
    </lineage>
</organism>
<dbReference type="AlphaFoldDB" id="A0A3S2VY71"/>